<dbReference type="SUPFAM" id="SSF48179">
    <property type="entry name" value="6-phosphogluconate dehydrogenase C-terminal domain-like"/>
    <property type="match status" value="2"/>
</dbReference>
<dbReference type="GO" id="GO:0070403">
    <property type="term" value="F:NAD+ binding"/>
    <property type="evidence" value="ECO:0007669"/>
    <property type="project" value="InterPro"/>
</dbReference>
<dbReference type="GO" id="GO:0016509">
    <property type="term" value="F:long-chain (3S)-3-hydroxyacyl-CoA dehydrogenase (NAD+) activity"/>
    <property type="evidence" value="ECO:0007669"/>
    <property type="project" value="TreeGrafter"/>
</dbReference>
<evidence type="ECO:0000259" key="2">
    <source>
        <dbReference type="Pfam" id="PF00725"/>
    </source>
</evidence>
<reference evidence="4 5" key="1">
    <citation type="submission" date="2019-02" db="EMBL/GenBank/DDBJ databases">
        <title>Deep-cultivation of Planctomycetes and their phenomic and genomic characterization uncovers novel biology.</title>
        <authorList>
            <person name="Wiegand S."/>
            <person name="Jogler M."/>
            <person name="Boedeker C."/>
            <person name="Pinto D."/>
            <person name="Vollmers J."/>
            <person name="Rivas-Marin E."/>
            <person name="Kohn T."/>
            <person name="Peeters S.H."/>
            <person name="Heuer A."/>
            <person name="Rast P."/>
            <person name="Oberbeckmann S."/>
            <person name="Bunk B."/>
            <person name="Jeske O."/>
            <person name="Meyerdierks A."/>
            <person name="Storesund J.E."/>
            <person name="Kallscheuer N."/>
            <person name="Luecker S."/>
            <person name="Lage O.M."/>
            <person name="Pohl T."/>
            <person name="Merkel B.J."/>
            <person name="Hornburger P."/>
            <person name="Mueller R.-W."/>
            <person name="Bruemmer F."/>
            <person name="Labrenz M."/>
            <person name="Spormann A.M."/>
            <person name="Op Den Camp H."/>
            <person name="Overmann J."/>
            <person name="Amann R."/>
            <person name="Jetten M.S.M."/>
            <person name="Mascher T."/>
            <person name="Medema M.H."/>
            <person name="Devos D.P."/>
            <person name="Kaster A.-K."/>
            <person name="Ovreas L."/>
            <person name="Rohde M."/>
            <person name="Galperin M.Y."/>
            <person name="Jogler C."/>
        </authorList>
    </citation>
    <scope>NUCLEOTIDE SEQUENCE [LARGE SCALE GENOMIC DNA]</scope>
    <source>
        <strain evidence="4 5">Pla52o</strain>
    </source>
</reference>
<accession>A0A5C6CPR3</accession>
<dbReference type="Proteomes" id="UP000316304">
    <property type="component" value="Unassembled WGS sequence"/>
</dbReference>
<dbReference type="Gene3D" id="3.40.50.720">
    <property type="entry name" value="NAD(P)-binding Rossmann-like Domain"/>
    <property type="match status" value="1"/>
</dbReference>
<keyword evidence="5" id="KW-1185">Reference proteome</keyword>
<keyword evidence="1" id="KW-0560">Oxidoreductase</keyword>
<evidence type="ECO:0000313" key="5">
    <source>
        <dbReference type="Proteomes" id="UP000316304"/>
    </source>
</evidence>
<dbReference type="RefSeq" id="WP_146593750.1">
    <property type="nucleotide sequence ID" value="NZ_SJPT01000002.1"/>
</dbReference>
<dbReference type="EMBL" id="SJPT01000002">
    <property type="protein sequence ID" value="TWU25046.1"/>
    <property type="molecule type" value="Genomic_DNA"/>
</dbReference>
<comment type="caution">
    <text evidence="4">The sequence shown here is derived from an EMBL/GenBank/DDBJ whole genome shotgun (WGS) entry which is preliminary data.</text>
</comment>
<dbReference type="OrthoDB" id="9771883at2"/>
<dbReference type="PANTHER" id="PTHR43612:SF3">
    <property type="entry name" value="TRIFUNCTIONAL ENZYME SUBUNIT ALPHA, MITOCHONDRIAL"/>
    <property type="match status" value="1"/>
</dbReference>
<dbReference type="PANTHER" id="PTHR43612">
    <property type="entry name" value="TRIFUNCTIONAL ENZYME SUBUNIT ALPHA"/>
    <property type="match status" value="1"/>
</dbReference>
<dbReference type="Pfam" id="PF00725">
    <property type="entry name" value="3HCDH"/>
    <property type="match status" value="1"/>
</dbReference>
<feature type="domain" description="3-hydroxyacyl-CoA dehydrogenase NAD binding" evidence="3">
    <location>
        <begin position="8"/>
        <end position="187"/>
    </location>
</feature>
<evidence type="ECO:0000313" key="4">
    <source>
        <dbReference type="EMBL" id="TWU25046.1"/>
    </source>
</evidence>
<evidence type="ECO:0000259" key="3">
    <source>
        <dbReference type="Pfam" id="PF02737"/>
    </source>
</evidence>
<dbReference type="GO" id="GO:0004300">
    <property type="term" value="F:enoyl-CoA hydratase activity"/>
    <property type="evidence" value="ECO:0007669"/>
    <property type="project" value="TreeGrafter"/>
</dbReference>
<dbReference type="AlphaFoldDB" id="A0A5C6CPR3"/>
<dbReference type="InterPro" id="IPR036291">
    <property type="entry name" value="NAD(P)-bd_dom_sf"/>
</dbReference>
<gene>
    <name evidence="4" type="primary">fadB</name>
    <name evidence="4" type="ORF">Pla52o_13430</name>
</gene>
<feature type="domain" description="3-hydroxyacyl-CoA dehydrogenase C-terminal" evidence="2">
    <location>
        <begin position="190"/>
        <end position="283"/>
    </location>
</feature>
<proteinExistence type="predicted"/>
<name>A0A5C6CPR3_9BACT</name>
<dbReference type="SUPFAM" id="SSF51735">
    <property type="entry name" value="NAD(P)-binding Rossmann-fold domains"/>
    <property type="match status" value="1"/>
</dbReference>
<dbReference type="GO" id="GO:0006635">
    <property type="term" value="P:fatty acid beta-oxidation"/>
    <property type="evidence" value="ECO:0007669"/>
    <property type="project" value="TreeGrafter"/>
</dbReference>
<evidence type="ECO:0000256" key="1">
    <source>
        <dbReference type="ARBA" id="ARBA00023002"/>
    </source>
</evidence>
<sequence>MTRPSILLVGLGVVGRAIAQAHLDANISVTIADQSVEALQNSIRDFKLDPAVWSVSEVRLGEAEIMMVDLVHHQDGVSESGVDSHAPRILIESIAERLQIKRDFFQRMEGVLDEDWIFCSNTSTLRIGDIAAALSTPSRLCGMHFFMPVDVRDAVEVIPTKGIREQNLASVARHVRRLNRSPLVVADAPGFVVNRMLSPYLNEAMTLLTQGATAEQIEQAALQLGMPLSPLELIDLIGSRTMFDAGRVYWQSFPTRIDPSPMLPALIKAGRGGRFGGGGFYDYCDAQRSASLSPEAIKIRDRYTRETTAFAHDQVLLRLCIPMWIEAALLLQDGVAPSLDQVEIAMAGGLGYSHRGEWFRWFDAIGSETIRSFLNDAQAHSKSLRAPFELSELLSTHTPTDAITRFANLAPASP</sequence>
<dbReference type="Pfam" id="PF02737">
    <property type="entry name" value="3HCDH_N"/>
    <property type="match status" value="1"/>
</dbReference>
<dbReference type="InterPro" id="IPR050136">
    <property type="entry name" value="FA_oxidation_alpha_subunit"/>
</dbReference>
<dbReference type="InterPro" id="IPR008927">
    <property type="entry name" value="6-PGluconate_DH-like_C_sf"/>
</dbReference>
<protein>
    <submittedName>
        <fullName evidence="4">Fatty acid oxidation complex subunit alpha</fullName>
    </submittedName>
</protein>
<organism evidence="4 5">
    <name type="scientific">Novipirellula galeiformis</name>
    <dbReference type="NCBI Taxonomy" id="2528004"/>
    <lineage>
        <taxon>Bacteria</taxon>
        <taxon>Pseudomonadati</taxon>
        <taxon>Planctomycetota</taxon>
        <taxon>Planctomycetia</taxon>
        <taxon>Pirellulales</taxon>
        <taxon>Pirellulaceae</taxon>
        <taxon>Novipirellula</taxon>
    </lineage>
</organism>
<dbReference type="InterPro" id="IPR006176">
    <property type="entry name" value="3-OHacyl-CoA_DH_NAD-bd"/>
</dbReference>
<dbReference type="PROSITE" id="PS00067">
    <property type="entry name" value="3HCDH"/>
    <property type="match status" value="1"/>
</dbReference>
<dbReference type="InterPro" id="IPR006108">
    <property type="entry name" value="3HC_DH_C"/>
</dbReference>
<dbReference type="Gene3D" id="1.10.1040.50">
    <property type="match status" value="1"/>
</dbReference>
<dbReference type="InterPro" id="IPR006180">
    <property type="entry name" value="3-OHacyl-CoA_DH_CS"/>
</dbReference>